<reference evidence="2 3" key="1">
    <citation type="submission" date="2011-08" db="EMBL/GenBank/DDBJ databases">
        <title>The Genome Sequence of Alistipes indistinctus YIT 12060.</title>
        <authorList>
            <consortium name="The Broad Institute Genome Sequencing Platform"/>
            <person name="Earl A."/>
            <person name="Ward D."/>
            <person name="Feldgarden M."/>
            <person name="Gevers D."/>
            <person name="Morotomi M."/>
            <person name="Young S.K."/>
            <person name="Zeng Q."/>
            <person name="Gargeya S."/>
            <person name="Fitzgerald M."/>
            <person name="Haas B."/>
            <person name="Abouelleil A."/>
            <person name="Alvarado L."/>
            <person name="Arachchi H.M."/>
            <person name="Berlin A."/>
            <person name="Brown A."/>
            <person name="Chapman S.B."/>
            <person name="Chen Z."/>
            <person name="Dunbar C."/>
            <person name="Freedman E."/>
            <person name="Gearin G."/>
            <person name="Gellesch M."/>
            <person name="Goldberg J."/>
            <person name="Griggs A."/>
            <person name="Gujja S."/>
            <person name="Heiman D."/>
            <person name="Howarth C."/>
            <person name="Larson L."/>
            <person name="Lui A."/>
            <person name="MacDonald P.J.P."/>
            <person name="Montmayeur A."/>
            <person name="Murphy C."/>
            <person name="Neiman D."/>
            <person name="Pearson M."/>
            <person name="Priest M."/>
            <person name="Roberts A."/>
            <person name="Saif S."/>
            <person name="Shea T."/>
            <person name="Shenoy N."/>
            <person name="Sisk P."/>
            <person name="Stolte C."/>
            <person name="Sykes S."/>
            <person name="Wortman J."/>
            <person name="Nusbaum C."/>
            <person name="Birren B."/>
        </authorList>
    </citation>
    <scope>NUCLEOTIDE SEQUENCE [LARGE SCALE GENOMIC DNA]</scope>
    <source>
        <strain evidence="2 3">YIT 12060</strain>
    </source>
</reference>
<proteinExistence type="predicted"/>
<gene>
    <name evidence="2" type="ORF">HMPREF9450_01951</name>
</gene>
<sequence>MGKILQSFIAAFKAAAKAQGRQDEQDRYSFYEVPKSEVANIATAIQRKFEGDENPDINDYLKSFRIKPAELEKRKIERHNIPWDGLRKVGIELKQNEMENVMQGLQLPQLYLVDVKTPDGIAINTPMGFEVKTDKDGEVKVNLIAPKSVPEFEEPQYKQIFTKEDKTLFFRGMQPERLFPIPDKETGEIQWCAVSYCKELGRLVTAPASGIKAPGYWDNVKLDYTQKDIYEHAGRISLKGCTDLDGKKYDCVLQYDAVSQAPKKIVDKYEKIYIYPHLEKQLDGKQLEALKNYEAIPAAGLMKSDGTPMTCSYIWIDPNINKPSYGTLEKMKREHYIYEKSQEKTQQKEQEPQPEGEKTIRRSRGRSF</sequence>
<evidence type="ECO:0008006" key="4">
    <source>
        <dbReference type="Google" id="ProtNLM"/>
    </source>
</evidence>
<dbReference type="HOGENOM" id="CLU_751507_0_0_10"/>
<dbReference type="PATRIC" id="fig|742725.3.peg.2047"/>
<feature type="compositionally biased region" description="Basic and acidic residues" evidence="1">
    <location>
        <begin position="337"/>
        <end position="360"/>
    </location>
</feature>
<keyword evidence="3" id="KW-1185">Reference proteome</keyword>
<feature type="region of interest" description="Disordered" evidence="1">
    <location>
        <begin position="337"/>
        <end position="368"/>
    </location>
</feature>
<dbReference type="RefSeq" id="WP_009134757.1">
    <property type="nucleotide sequence ID" value="NZ_CP102250.1"/>
</dbReference>
<dbReference type="AlphaFoldDB" id="G5HBD6"/>
<accession>G5HBD6</accession>
<dbReference type="GeneID" id="92815023"/>
<dbReference type="EMBL" id="ADLD01000013">
    <property type="protein sequence ID" value="EHB91902.1"/>
    <property type="molecule type" value="Genomic_DNA"/>
</dbReference>
<evidence type="ECO:0000313" key="3">
    <source>
        <dbReference type="Proteomes" id="UP000006008"/>
    </source>
</evidence>
<name>G5HBD6_9BACT</name>
<evidence type="ECO:0000313" key="2">
    <source>
        <dbReference type="EMBL" id="EHB91902.1"/>
    </source>
</evidence>
<protein>
    <recommendedName>
        <fullName evidence="4">DUF3945 domain-containing protein</fullName>
    </recommendedName>
</protein>
<organism evidence="2 3">
    <name type="scientific">Alistipes indistinctus YIT 12060</name>
    <dbReference type="NCBI Taxonomy" id="742725"/>
    <lineage>
        <taxon>Bacteria</taxon>
        <taxon>Pseudomonadati</taxon>
        <taxon>Bacteroidota</taxon>
        <taxon>Bacteroidia</taxon>
        <taxon>Bacteroidales</taxon>
        <taxon>Rikenellaceae</taxon>
        <taxon>Alistipes</taxon>
    </lineage>
</organism>
<evidence type="ECO:0000256" key="1">
    <source>
        <dbReference type="SAM" id="MobiDB-lite"/>
    </source>
</evidence>
<dbReference type="STRING" id="742725.HMPREF9450_01951"/>
<dbReference type="Proteomes" id="UP000006008">
    <property type="component" value="Unassembled WGS sequence"/>
</dbReference>
<comment type="caution">
    <text evidence="2">The sequence shown here is derived from an EMBL/GenBank/DDBJ whole genome shotgun (WGS) entry which is preliminary data.</text>
</comment>